<sequence length="290" mass="32779">MKFCKGLICGLLWLVAWPCFSDMPEPNQITISVLDFRGEEEALQRWLPLAKKIENTLGVRVDLSALRHKQQVKLASESHIIISNPIVTSEISAQLPDYRVIATLNSPSQGPRFGGNILVSEESEIRTLEQLKGRVIGVVNQQSSAGGFVFQAYELIQLGWSPLNEYVELVSLHNQYAILERLEKGQIDAGFVRNNILDETEDFEASKFRMLMRQDYACTAATTPLYPHWGVTVSNRLSKQQQQKLQTMLLQLTADNIAARRANILGFIAPLDYTQVHALLEKVLPHKHHY</sequence>
<proteinExistence type="inferred from homology"/>
<feature type="signal peptide" evidence="4">
    <location>
        <begin position="1"/>
        <end position="21"/>
    </location>
</feature>
<dbReference type="RefSeq" id="WP_345341127.1">
    <property type="nucleotide sequence ID" value="NZ_BAABLI010000017.1"/>
</dbReference>
<dbReference type="Gene3D" id="3.40.190.10">
    <property type="entry name" value="Periplasmic binding protein-like II"/>
    <property type="match status" value="2"/>
</dbReference>
<dbReference type="SUPFAM" id="SSF53850">
    <property type="entry name" value="Periplasmic binding protein-like II"/>
    <property type="match status" value="1"/>
</dbReference>
<comment type="caution">
    <text evidence="5">The sequence shown here is derived from an EMBL/GenBank/DDBJ whole genome shotgun (WGS) entry which is preliminary data.</text>
</comment>
<evidence type="ECO:0000256" key="4">
    <source>
        <dbReference type="SAM" id="SignalP"/>
    </source>
</evidence>
<evidence type="ECO:0000313" key="5">
    <source>
        <dbReference type="EMBL" id="MFD2096109.1"/>
    </source>
</evidence>
<dbReference type="Proteomes" id="UP001597380">
    <property type="component" value="Unassembled WGS sequence"/>
</dbReference>
<accession>A0ABW4XQ05</accession>
<keyword evidence="3 4" id="KW-0732">Signal</keyword>
<evidence type="ECO:0000256" key="1">
    <source>
        <dbReference type="ARBA" id="ARBA00004418"/>
    </source>
</evidence>
<dbReference type="Pfam" id="PF12974">
    <property type="entry name" value="Phosphonate-bd"/>
    <property type="match status" value="1"/>
</dbReference>
<keyword evidence="6" id="KW-1185">Reference proteome</keyword>
<comment type="similarity">
    <text evidence="2">Belongs to the bacterial solute-binding protein SsuA/TauA family.</text>
</comment>
<dbReference type="PANTHER" id="PTHR30024">
    <property type="entry name" value="ALIPHATIC SULFONATES-BINDING PROTEIN-RELATED"/>
    <property type="match status" value="1"/>
</dbReference>
<reference evidence="6" key="1">
    <citation type="journal article" date="2019" name="Int. J. Syst. Evol. Microbiol.">
        <title>The Global Catalogue of Microorganisms (GCM) 10K type strain sequencing project: providing services to taxonomists for standard genome sequencing and annotation.</title>
        <authorList>
            <consortium name="The Broad Institute Genomics Platform"/>
            <consortium name="The Broad Institute Genome Sequencing Center for Infectious Disease"/>
            <person name="Wu L."/>
            <person name="Ma J."/>
        </authorList>
    </citation>
    <scope>NUCLEOTIDE SEQUENCE [LARGE SCALE GENOMIC DNA]</scope>
    <source>
        <strain evidence="6">CGMCC 1.10992</strain>
    </source>
</reference>
<comment type="subcellular location">
    <subcellularLocation>
        <location evidence="1">Periplasm</location>
    </subcellularLocation>
</comment>
<protein>
    <submittedName>
        <fullName evidence="5">Phosphate/phosphite/phosphonate ABC transporter substrate-binding protein</fullName>
    </submittedName>
</protein>
<evidence type="ECO:0000256" key="2">
    <source>
        <dbReference type="ARBA" id="ARBA00010742"/>
    </source>
</evidence>
<evidence type="ECO:0000256" key="3">
    <source>
        <dbReference type="ARBA" id="ARBA00022729"/>
    </source>
</evidence>
<organism evidence="5 6">
    <name type="scientific">Corallincola platygyrae</name>
    <dbReference type="NCBI Taxonomy" id="1193278"/>
    <lineage>
        <taxon>Bacteria</taxon>
        <taxon>Pseudomonadati</taxon>
        <taxon>Pseudomonadota</taxon>
        <taxon>Gammaproteobacteria</taxon>
        <taxon>Alteromonadales</taxon>
        <taxon>Psychromonadaceae</taxon>
        <taxon>Corallincola</taxon>
    </lineage>
</organism>
<dbReference type="EMBL" id="JBHUHT010000011">
    <property type="protein sequence ID" value="MFD2096109.1"/>
    <property type="molecule type" value="Genomic_DNA"/>
</dbReference>
<evidence type="ECO:0000313" key="6">
    <source>
        <dbReference type="Proteomes" id="UP001597380"/>
    </source>
</evidence>
<dbReference type="PANTHER" id="PTHR30024:SF47">
    <property type="entry name" value="TAURINE-BINDING PERIPLASMIC PROTEIN"/>
    <property type="match status" value="1"/>
</dbReference>
<name>A0ABW4XQ05_9GAMM</name>
<gene>
    <name evidence="5" type="ORF">ACFSJ3_08955</name>
</gene>
<feature type="chain" id="PRO_5047030559" evidence="4">
    <location>
        <begin position="22"/>
        <end position="290"/>
    </location>
</feature>